<dbReference type="PRINTS" id="PR00744">
    <property type="entry name" value="GLHYDRLASE37"/>
</dbReference>
<dbReference type="InterPro" id="IPR001661">
    <property type="entry name" value="Glyco_hydro_37"/>
</dbReference>
<comment type="caution">
    <text evidence="3">The sequence shown here is derived from an EMBL/GenBank/DDBJ whole genome shotgun (WGS) entry which is preliminary data.</text>
</comment>
<evidence type="ECO:0000256" key="1">
    <source>
        <dbReference type="ARBA" id="ARBA00022801"/>
    </source>
</evidence>
<accession>A0ABV8EQF4</accession>
<dbReference type="EMBL" id="JBHSAV010000057">
    <property type="protein sequence ID" value="MFC3977393.1"/>
    <property type="molecule type" value="Genomic_DNA"/>
</dbReference>
<dbReference type="NCBIfam" id="NF009773">
    <property type="entry name" value="PRK13270.1"/>
    <property type="match status" value="1"/>
</dbReference>
<dbReference type="InterPro" id="IPR008928">
    <property type="entry name" value="6-hairpin_glycosidase_sf"/>
</dbReference>
<organism evidence="3 4">
    <name type="scientific">Belliella kenyensis</name>
    <dbReference type="NCBI Taxonomy" id="1472724"/>
    <lineage>
        <taxon>Bacteria</taxon>
        <taxon>Pseudomonadati</taxon>
        <taxon>Bacteroidota</taxon>
        <taxon>Cytophagia</taxon>
        <taxon>Cytophagales</taxon>
        <taxon>Cyclobacteriaceae</taxon>
        <taxon>Belliella</taxon>
    </lineage>
</organism>
<evidence type="ECO:0000313" key="3">
    <source>
        <dbReference type="EMBL" id="MFC3977393.1"/>
    </source>
</evidence>
<dbReference type="InterPro" id="IPR018232">
    <property type="entry name" value="Glyco_hydro_37_CS"/>
</dbReference>
<proteinExistence type="predicted"/>
<dbReference type="PANTHER" id="PTHR23403">
    <property type="entry name" value="TREHALASE"/>
    <property type="match status" value="1"/>
</dbReference>
<dbReference type="InterPro" id="IPR012341">
    <property type="entry name" value="6hp_glycosidase-like_sf"/>
</dbReference>
<dbReference type="Pfam" id="PF01204">
    <property type="entry name" value="Trehalase"/>
    <property type="match status" value="1"/>
</dbReference>
<keyword evidence="2" id="KW-0326">Glycosidase</keyword>
<evidence type="ECO:0000313" key="4">
    <source>
        <dbReference type="Proteomes" id="UP001595766"/>
    </source>
</evidence>
<protein>
    <submittedName>
        <fullName evidence="3">Alpha,alpha-trehalase TreF</fullName>
    </submittedName>
</protein>
<dbReference type="Proteomes" id="UP001595766">
    <property type="component" value="Unassembled WGS sequence"/>
</dbReference>
<gene>
    <name evidence="3" type="primary">treF</name>
    <name evidence="3" type="ORF">ACFOUP_13480</name>
</gene>
<keyword evidence="4" id="KW-1185">Reference proteome</keyword>
<dbReference type="RefSeq" id="WP_241293336.1">
    <property type="nucleotide sequence ID" value="NZ_JAKZGR010000005.1"/>
</dbReference>
<dbReference type="SUPFAM" id="SSF48208">
    <property type="entry name" value="Six-hairpin glycosidases"/>
    <property type="match status" value="1"/>
</dbReference>
<dbReference type="PANTHER" id="PTHR23403:SF1">
    <property type="entry name" value="TREHALASE"/>
    <property type="match status" value="1"/>
</dbReference>
<sequence>MKYFRQPEFVYPGLFELVQGSGLYADSKTFVDAIPKRNPDDILSDFYRAVKSGRLNLKGFLSQNFIVPEEDVEPDMSHEEGLSLEERLHQRWDLLTRAPDEEVEGSSLIPLPNPYVVPGGRFREVYYWDSYFTMLGLKESGRIDLIESMVENFAYLIRTLGHIPNGNRTYFISRSQPPFFAKMVELLAEAKSDDKVYEKYLTEIWVEYLFWIEGEEEIPLPGKYYNRVVRMDDDTALNRYWDDENEPRAEAYIEDVEVSEKSRRYPEKIFRNIRAACESGWDFSSRWLYEPDQLKTIQTIALIPVDLNVLIGETERIIIESMERIGEDSFVVNRMKNFRKNRIEGIDRYCWDEERGIFLDYHIKFKEKNDRPTLAMLYPLWDKTATQTQGERVLKFVEQNFLKPGGLVTTLVHSGQQWDAPNGWAPLQWIGFEAMINYGRLDLAKTLAERWTRLNEEVFEKTGKMLEKYNVEDLETEAGGGEYPVQDGFGWTNGVYLAMKAWLRNQNKLK</sequence>
<reference evidence="4" key="1">
    <citation type="journal article" date="2019" name="Int. J. Syst. Evol. Microbiol.">
        <title>The Global Catalogue of Microorganisms (GCM) 10K type strain sequencing project: providing services to taxonomists for standard genome sequencing and annotation.</title>
        <authorList>
            <consortium name="The Broad Institute Genomics Platform"/>
            <consortium name="The Broad Institute Genome Sequencing Center for Infectious Disease"/>
            <person name="Wu L."/>
            <person name="Ma J."/>
        </authorList>
    </citation>
    <scope>NUCLEOTIDE SEQUENCE [LARGE SCALE GENOMIC DNA]</scope>
    <source>
        <strain evidence="4">CECT 8551</strain>
    </source>
</reference>
<keyword evidence="1" id="KW-0378">Hydrolase</keyword>
<evidence type="ECO:0000256" key="2">
    <source>
        <dbReference type="ARBA" id="ARBA00023295"/>
    </source>
</evidence>
<dbReference type="Gene3D" id="1.50.10.10">
    <property type="match status" value="1"/>
</dbReference>
<dbReference type="PROSITE" id="PS00928">
    <property type="entry name" value="TREHALASE_2"/>
    <property type="match status" value="1"/>
</dbReference>
<dbReference type="PROSITE" id="PS00927">
    <property type="entry name" value="TREHALASE_1"/>
    <property type="match status" value="1"/>
</dbReference>
<name>A0ABV8EQF4_9BACT</name>